<dbReference type="OrthoDB" id="205794at2759"/>
<evidence type="ECO:0000313" key="10">
    <source>
        <dbReference type="Proteomes" id="UP000799302"/>
    </source>
</evidence>
<dbReference type="GO" id="GO:0071011">
    <property type="term" value="C:precatalytic spliceosome"/>
    <property type="evidence" value="ECO:0007669"/>
    <property type="project" value="TreeGrafter"/>
</dbReference>
<evidence type="ECO:0000256" key="5">
    <source>
        <dbReference type="ARBA" id="ARBA00023187"/>
    </source>
</evidence>
<gene>
    <name evidence="9" type="ORF">BT63DRAFT_416342</name>
</gene>
<comment type="similarity">
    <text evidence="2">Belongs to the SPF27 family.</text>
</comment>
<dbReference type="InterPro" id="IPR008409">
    <property type="entry name" value="SPF27"/>
</dbReference>
<evidence type="ECO:0000256" key="4">
    <source>
        <dbReference type="ARBA" id="ARBA00022728"/>
    </source>
</evidence>
<dbReference type="GO" id="GO:0000974">
    <property type="term" value="C:Prp19 complex"/>
    <property type="evidence" value="ECO:0007669"/>
    <property type="project" value="TreeGrafter"/>
</dbReference>
<organism evidence="9 10">
    <name type="scientific">Microthyrium microscopicum</name>
    <dbReference type="NCBI Taxonomy" id="703497"/>
    <lineage>
        <taxon>Eukaryota</taxon>
        <taxon>Fungi</taxon>
        <taxon>Dikarya</taxon>
        <taxon>Ascomycota</taxon>
        <taxon>Pezizomycotina</taxon>
        <taxon>Dothideomycetes</taxon>
        <taxon>Dothideomycetes incertae sedis</taxon>
        <taxon>Microthyriales</taxon>
        <taxon>Microthyriaceae</taxon>
        <taxon>Microthyrium</taxon>
    </lineage>
</organism>
<reference evidence="9" key="1">
    <citation type="journal article" date="2020" name="Stud. Mycol.">
        <title>101 Dothideomycetes genomes: a test case for predicting lifestyles and emergence of pathogens.</title>
        <authorList>
            <person name="Haridas S."/>
            <person name="Albert R."/>
            <person name="Binder M."/>
            <person name="Bloem J."/>
            <person name="Labutti K."/>
            <person name="Salamov A."/>
            <person name="Andreopoulos B."/>
            <person name="Baker S."/>
            <person name="Barry K."/>
            <person name="Bills G."/>
            <person name="Bluhm B."/>
            <person name="Cannon C."/>
            <person name="Castanera R."/>
            <person name="Culley D."/>
            <person name="Daum C."/>
            <person name="Ezra D."/>
            <person name="Gonzalez J."/>
            <person name="Henrissat B."/>
            <person name="Kuo A."/>
            <person name="Liang C."/>
            <person name="Lipzen A."/>
            <person name="Lutzoni F."/>
            <person name="Magnuson J."/>
            <person name="Mondo S."/>
            <person name="Nolan M."/>
            <person name="Ohm R."/>
            <person name="Pangilinan J."/>
            <person name="Park H.-J."/>
            <person name="Ramirez L."/>
            <person name="Alfaro M."/>
            <person name="Sun H."/>
            <person name="Tritt A."/>
            <person name="Yoshinaga Y."/>
            <person name="Zwiers L.-H."/>
            <person name="Turgeon B."/>
            <person name="Goodwin S."/>
            <person name="Spatafora J."/>
            <person name="Crous P."/>
            <person name="Grigoriev I."/>
        </authorList>
    </citation>
    <scope>NUCLEOTIDE SEQUENCE</scope>
    <source>
        <strain evidence="9">CBS 115976</strain>
    </source>
</reference>
<keyword evidence="3" id="KW-0507">mRNA processing</keyword>
<dbReference type="GO" id="GO:0071013">
    <property type="term" value="C:catalytic step 2 spliceosome"/>
    <property type="evidence" value="ECO:0007669"/>
    <property type="project" value="TreeGrafter"/>
</dbReference>
<dbReference type="AlphaFoldDB" id="A0A6A6U2M3"/>
<keyword evidence="6" id="KW-0539">Nucleus</keyword>
<dbReference type="GO" id="GO:0006397">
    <property type="term" value="P:mRNA processing"/>
    <property type="evidence" value="ECO:0007669"/>
    <property type="project" value="UniProtKB-KW"/>
</dbReference>
<keyword evidence="7" id="KW-0175">Coiled coil</keyword>
<feature type="region of interest" description="Disordered" evidence="8">
    <location>
        <begin position="78"/>
        <end position="100"/>
    </location>
</feature>
<keyword evidence="5" id="KW-0508">mRNA splicing</keyword>
<evidence type="ECO:0000256" key="2">
    <source>
        <dbReference type="ARBA" id="ARBA00010788"/>
    </source>
</evidence>
<proteinExistence type="inferred from homology"/>
<feature type="coiled-coil region" evidence="7">
    <location>
        <begin position="142"/>
        <end position="176"/>
    </location>
</feature>
<evidence type="ECO:0000256" key="6">
    <source>
        <dbReference type="ARBA" id="ARBA00023242"/>
    </source>
</evidence>
<keyword evidence="4" id="KW-0747">Spliceosome</keyword>
<protein>
    <recommendedName>
        <fullName evidence="11">BCAS2 family protein</fullName>
    </recommendedName>
</protein>
<evidence type="ECO:0000256" key="8">
    <source>
        <dbReference type="SAM" id="MobiDB-lite"/>
    </source>
</evidence>
<dbReference type="EMBL" id="MU004239">
    <property type="protein sequence ID" value="KAF2665906.1"/>
    <property type="molecule type" value="Genomic_DNA"/>
</dbReference>
<evidence type="ECO:0000256" key="1">
    <source>
        <dbReference type="ARBA" id="ARBA00004123"/>
    </source>
</evidence>
<evidence type="ECO:0000256" key="7">
    <source>
        <dbReference type="SAM" id="Coils"/>
    </source>
</evidence>
<dbReference type="Pfam" id="PF05700">
    <property type="entry name" value="BCAS2"/>
    <property type="match status" value="1"/>
</dbReference>
<dbReference type="PANTHER" id="PTHR13296:SF0">
    <property type="entry name" value="PRE-MRNA-SPLICING FACTOR SPF27"/>
    <property type="match status" value="1"/>
</dbReference>
<evidence type="ECO:0000256" key="3">
    <source>
        <dbReference type="ARBA" id="ARBA00022664"/>
    </source>
</evidence>
<comment type="subcellular location">
    <subcellularLocation>
        <location evidence="1">Nucleus</location>
    </subcellularLocation>
</comment>
<evidence type="ECO:0000313" key="9">
    <source>
        <dbReference type="EMBL" id="KAF2665906.1"/>
    </source>
</evidence>
<dbReference type="GO" id="GO:0008380">
    <property type="term" value="P:RNA splicing"/>
    <property type="evidence" value="ECO:0007669"/>
    <property type="project" value="UniProtKB-KW"/>
</dbReference>
<dbReference type="PANTHER" id="PTHR13296">
    <property type="entry name" value="BCAS2 PROTEIN"/>
    <property type="match status" value="1"/>
</dbReference>
<sequence length="219" mass="24641">MAVPLESSDYIPQIDLPPSEAMRASLLSQVEAERPSNFATTLHPLVDTSYTPTFSPLIDAEHKSLQSDTPKERGIDLSRYESDALEPPNQTFPTSDEERPEFLNEWRETLRRAYASSTYLSGRNTNLALLETYGKNSWLVSNWQLEAELKALDTELADTKRQAEELTEERRAKQEAAGAEMAVLEESWKRAVGGVVEVQVATEVLRGEVLEKRSEIAEQ</sequence>
<name>A0A6A6U2M3_9PEZI</name>
<dbReference type="Proteomes" id="UP000799302">
    <property type="component" value="Unassembled WGS sequence"/>
</dbReference>
<accession>A0A6A6U2M3</accession>
<evidence type="ECO:0008006" key="11">
    <source>
        <dbReference type="Google" id="ProtNLM"/>
    </source>
</evidence>
<keyword evidence="10" id="KW-1185">Reference proteome</keyword>